<dbReference type="RefSeq" id="WP_006053435.1">
    <property type="nucleotide sequence ID" value="NC_014736.1"/>
</dbReference>
<name>E4NVX8_HALBP</name>
<dbReference type="Proteomes" id="UP000006663">
    <property type="component" value="Plasmid pHBOR03"/>
</dbReference>
<dbReference type="GeneID" id="54124687"/>
<dbReference type="Proteomes" id="UP000011585">
    <property type="component" value="Unassembled WGS sequence"/>
</dbReference>
<proteinExistence type="predicted"/>
<evidence type="ECO:0000313" key="4">
    <source>
        <dbReference type="Proteomes" id="UP000011585"/>
    </source>
</evidence>
<keyword evidence="1" id="KW-0614">Plasmid</keyword>
<organism evidence="1 3">
    <name type="scientific">Halogeometricum borinquense (strain ATCC 700274 / DSM 11551 / JCM 10706 / KCTC 4070 / PR3)</name>
    <dbReference type="NCBI Taxonomy" id="469382"/>
    <lineage>
        <taxon>Archaea</taxon>
        <taxon>Methanobacteriati</taxon>
        <taxon>Methanobacteriota</taxon>
        <taxon>Stenosarchaea group</taxon>
        <taxon>Halobacteria</taxon>
        <taxon>Halobacteriales</taxon>
        <taxon>Haloferacaceae</taxon>
        <taxon>Halogeometricum</taxon>
    </lineage>
</organism>
<dbReference type="EMBL" id="AOHT01000003">
    <property type="protein sequence ID" value="ELY31613.1"/>
    <property type="molecule type" value="Genomic_DNA"/>
</dbReference>
<dbReference type="HOGENOM" id="CLU_3112928_0_0_2"/>
<dbReference type="OrthoDB" id="295042at2157"/>
<geneLocation type="plasmid" evidence="1 3">
    <name>pHBOR03</name>
</geneLocation>
<dbReference type="EMBL" id="CP001693">
    <property type="protein sequence ID" value="ADQ69198.1"/>
    <property type="molecule type" value="Genomic_DNA"/>
</dbReference>
<dbReference type="KEGG" id="hbo:Hbor_38840"/>
<evidence type="ECO:0000313" key="1">
    <source>
        <dbReference type="EMBL" id="ADQ69198.1"/>
    </source>
</evidence>
<protein>
    <submittedName>
        <fullName evidence="1">Uncharacterized protein</fullName>
    </submittedName>
</protein>
<sequence>MSQSTTDPTDGYAVDRYREECHLDNEGYLHTGTASAHVNRIIIKTEEQRR</sequence>
<evidence type="ECO:0000313" key="3">
    <source>
        <dbReference type="Proteomes" id="UP000006663"/>
    </source>
</evidence>
<evidence type="ECO:0000313" key="2">
    <source>
        <dbReference type="EMBL" id="ELY31613.1"/>
    </source>
</evidence>
<accession>E4NVX8</accession>
<reference evidence="2 4" key="3">
    <citation type="journal article" date="2014" name="PLoS Genet.">
        <title>Phylogenetically driven sequencing of extremely halophilic archaea reveals strategies for static and dynamic osmo-response.</title>
        <authorList>
            <person name="Becker E.A."/>
            <person name="Seitzer P.M."/>
            <person name="Tritt A."/>
            <person name="Larsen D."/>
            <person name="Krusor M."/>
            <person name="Yao A.I."/>
            <person name="Wu D."/>
            <person name="Madern D."/>
            <person name="Eisen J.A."/>
            <person name="Darling A.E."/>
            <person name="Facciotti M.T."/>
        </authorList>
    </citation>
    <scope>NUCLEOTIDE SEQUENCE [LARGE SCALE GENOMIC DNA]</scope>
    <source>
        <strain evidence="2 4">DSM 11551</strain>
    </source>
</reference>
<reference evidence="1" key="2">
    <citation type="submission" date="2009-08" db="EMBL/GenBank/DDBJ databases">
        <title>The complete plasmid3 of Halogeometricum borinquense DSM 11551.</title>
        <authorList>
            <consortium name="US DOE Joint Genome Institute (JGI-PGF)"/>
            <person name="Lucas S."/>
            <person name="Copeland A."/>
            <person name="Lapidus A."/>
            <person name="Glavina del Rio T."/>
            <person name="Dalin E."/>
            <person name="Tice H."/>
            <person name="Bruce D."/>
            <person name="Goodwin L."/>
            <person name="Pitluck S."/>
            <person name="Kyrpides N."/>
            <person name="Mavromatis K."/>
            <person name="Mikhailova N."/>
            <person name="Anderson I."/>
            <person name="Brettin T."/>
            <person name="Detter J.C."/>
            <person name="Han C."/>
            <person name="Larimer F."/>
            <person name="Land M."/>
            <person name="Hauser L."/>
            <person name="Markowitz V."/>
            <person name="Cheng J.-F."/>
            <person name="Hugenholtz P."/>
            <person name="Woyke T."/>
            <person name="Wu D."/>
            <person name="Tindal B."/>
            <person name="Klenk H.-P."/>
            <person name="Eisen J.A."/>
        </authorList>
    </citation>
    <scope>NUCLEOTIDE SEQUENCE</scope>
    <source>
        <strain evidence="1">PR 3</strain>
        <plasmid evidence="1">pHBOR03</plasmid>
    </source>
</reference>
<gene>
    <name evidence="1" type="ordered locus">Hbor_38840</name>
    <name evidence="2" type="ORF">C499_00605</name>
</gene>
<keyword evidence="3" id="KW-1185">Reference proteome</keyword>
<reference evidence="3" key="1">
    <citation type="journal article" date="2009" name="Stand. Genomic Sci.">
        <title>Complete genome sequence of Halogeometricum borinquense type strain (PR3).</title>
        <authorList>
            <person name="Malfatti S."/>
            <person name="Tindall B.J."/>
            <person name="Schneider S."/>
            <person name="Fahnrich R."/>
            <person name="Lapidus A."/>
            <person name="Labuttii K."/>
            <person name="Copeland A."/>
            <person name="Glavina Del Rio T."/>
            <person name="Nolan M."/>
            <person name="Chen F."/>
            <person name="Lucas S."/>
            <person name="Tice H."/>
            <person name="Cheng J.F."/>
            <person name="Bruce D."/>
            <person name="Goodwin L."/>
            <person name="Pitluck S."/>
            <person name="Anderson I."/>
            <person name="Pati A."/>
            <person name="Ivanova N."/>
            <person name="Mavromatis K."/>
            <person name="Chen A."/>
            <person name="Palaniappan K."/>
            <person name="D'haeseleer P."/>
            <person name="Goker M."/>
            <person name="Bristow J."/>
            <person name="Eisen J.A."/>
            <person name="Markowitz V."/>
            <person name="Hugenholtz P."/>
            <person name="Kyrpides N.C."/>
            <person name="Klenk H.P."/>
            <person name="Chain P."/>
        </authorList>
    </citation>
    <scope>NUCLEOTIDE SEQUENCE [LARGE SCALE GENOMIC DNA]</scope>
    <source>
        <strain evidence="3">ATCC 700274 / DSM 11551 / JCM 10706 / KCTC 4070 / PR3</strain>
        <plasmid evidence="3">pHBOR03</plasmid>
    </source>
</reference>
<dbReference type="AlphaFoldDB" id="E4NVX8"/>